<protein>
    <submittedName>
        <fullName evidence="3">Uncharacterized protein</fullName>
    </submittedName>
</protein>
<gene>
    <name evidence="2" type="ORF">F2Q68_00003678</name>
    <name evidence="3" type="ORF">F2Q70_00010573</name>
</gene>
<dbReference type="AlphaFoldDB" id="A0A8S9MGD8"/>
<feature type="region of interest" description="Disordered" evidence="1">
    <location>
        <begin position="9"/>
        <end position="58"/>
    </location>
</feature>
<evidence type="ECO:0000256" key="1">
    <source>
        <dbReference type="SAM" id="MobiDB-lite"/>
    </source>
</evidence>
<evidence type="ECO:0000313" key="2">
    <source>
        <dbReference type="EMBL" id="KAF2578718.1"/>
    </source>
</evidence>
<accession>A0A8S9MGD8</accession>
<dbReference type="EMBL" id="QGKY02000089">
    <property type="protein sequence ID" value="KAF2616316.1"/>
    <property type="molecule type" value="Genomic_DNA"/>
</dbReference>
<organism evidence="3">
    <name type="scientific">Brassica cretica</name>
    <name type="common">Mustard</name>
    <dbReference type="NCBI Taxonomy" id="69181"/>
    <lineage>
        <taxon>Eukaryota</taxon>
        <taxon>Viridiplantae</taxon>
        <taxon>Streptophyta</taxon>
        <taxon>Embryophyta</taxon>
        <taxon>Tracheophyta</taxon>
        <taxon>Spermatophyta</taxon>
        <taxon>Magnoliopsida</taxon>
        <taxon>eudicotyledons</taxon>
        <taxon>Gunneridae</taxon>
        <taxon>Pentapetalae</taxon>
        <taxon>rosids</taxon>
        <taxon>malvids</taxon>
        <taxon>Brassicales</taxon>
        <taxon>Brassicaceae</taxon>
        <taxon>Brassiceae</taxon>
        <taxon>Brassica</taxon>
    </lineage>
</organism>
<comment type="caution">
    <text evidence="3">The sequence shown here is derived from an EMBL/GenBank/DDBJ whole genome shotgun (WGS) entry which is preliminary data.</text>
</comment>
<name>A0A8S9MGD8_BRACR</name>
<feature type="compositionally biased region" description="Basic and acidic residues" evidence="1">
    <location>
        <begin position="40"/>
        <end position="50"/>
    </location>
</feature>
<reference evidence="3" key="1">
    <citation type="submission" date="2019-12" db="EMBL/GenBank/DDBJ databases">
        <title>Genome sequencing and annotation of Brassica cretica.</title>
        <authorList>
            <person name="Studholme D.J."/>
            <person name="Sarris P.F."/>
        </authorList>
    </citation>
    <scope>NUCLEOTIDE SEQUENCE</scope>
    <source>
        <strain evidence="2">PFS-001/15</strain>
        <strain evidence="3">PFS-102/07</strain>
        <tissue evidence="3">Leaf</tissue>
    </source>
</reference>
<sequence>MPKIVEARLNALRPEPKPSEQPPEPVRTPSIDGDDPMEEDRDKLPIDRHSTQQRSRKQALTDTAYYKLIDTEFNHVRDGDYSIGSWADEHHHESFAVEIATHTPGADKVFTDEELLDMQKRDHTYQIPAEATWERTRSIDTHPKISIDNCPRKSIDFNNTTSIDNHPIPKTTTANGADNLLMHQRNKQKTTKEFYDTAGGIENSFNQQSRHTTHPSINKDVPTIARQLEFSRRAYDLYGKMKFYWEEKYEYGVYRDDREFARDIDGRTISVHTKDIKRLLERASRDKPA</sequence>
<dbReference type="Proteomes" id="UP000712281">
    <property type="component" value="Unassembled WGS sequence"/>
</dbReference>
<proteinExistence type="predicted"/>
<evidence type="ECO:0000313" key="3">
    <source>
        <dbReference type="EMBL" id="KAF2616316.1"/>
    </source>
</evidence>
<dbReference type="EMBL" id="QGKW02001660">
    <property type="protein sequence ID" value="KAF2578718.1"/>
    <property type="molecule type" value="Genomic_DNA"/>
</dbReference>